<keyword evidence="1" id="KW-1133">Transmembrane helix</keyword>
<dbReference type="Proteomes" id="UP000324222">
    <property type="component" value="Unassembled WGS sequence"/>
</dbReference>
<accession>A0A5B7D924</accession>
<dbReference type="AlphaFoldDB" id="A0A5B7D924"/>
<protein>
    <submittedName>
        <fullName evidence="2">Uncharacterized protein</fullName>
    </submittedName>
</protein>
<organism evidence="2 3">
    <name type="scientific">Portunus trituberculatus</name>
    <name type="common">Swimming crab</name>
    <name type="synonym">Neptunus trituberculatus</name>
    <dbReference type="NCBI Taxonomy" id="210409"/>
    <lineage>
        <taxon>Eukaryota</taxon>
        <taxon>Metazoa</taxon>
        <taxon>Ecdysozoa</taxon>
        <taxon>Arthropoda</taxon>
        <taxon>Crustacea</taxon>
        <taxon>Multicrustacea</taxon>
        <taxon>Malacostraca</taxon>
        <taxon>Eumalacostraca</taxon>
        <taxon>Eucarida</taxon>
        <taxon>Decapoda</taxon>
        <taxon>Pleocyemata</taxon>
        <taxon>Brachyura</taxon>
        <taxon>Eubrachyura</taxon>
        <taxon>Portunoidea</taxon>
        <taxon>Portunidae</taxon>
        <taxon>Portuninae</taxon>
        <taxon>Portunus</taxon>
    </lineage>
</organism>
<feature type="transmembrane region" description="Helical" evidence="1">
    <location>
        <begin position="16"/>
        <end position="37"/>
    </location>
</feature>
<gene>
    <name evidence="2" type="ORF">E2C01_010586</name>
</gene>
<dbReference type="EMBL" id="VSRR010000616">
    <property type="protein sequence ID" value="MPC17722.1"/>
    <property type="molecule type" value="Genomic_DNA"/>
</dbReference>
<keyword evidence="1" id="KW-0812">Transmembrane</keyword>
<evidence type="ECO:0000313" key="2">
    <source>
        <dbReference type="EMBL" id="MPC17722.1"/>
    </source>
</evidence>
<proteinExistence type="predicted"/>
<keyword evidence="1" id="KW-0472">Membrane</keyword>
<comment type="caution">
    <text evidence="2">The sequence shown here is derived from an EMBL/GenBank/DDBJ whole genome shotgun (WGS) entry which is preliminary data.</text>
</comment>
<keyword evidence="3" id="KW-1185">Reference proteome</keyword>
<evidence type="ECO:0000256" key="1">
    <source>
        <dbReference type="SAM" id="Phobius"/>
    </source>
</evidence>
<name>A0A5B7D924_PORTR</name>
<reference evidence="2 3" key="1">
    <citation type="submission" date="2019-05" db="EMBL/GenBank/DDBJ databases">
        <title>Another draft genome of Portunus trituberculatus and its Hox gene families provides insights of decapod evolution.</title>
        <authorList>
            <person name="Jeong J.-H."/>
            <person name="Song I."/>
            <person name="Kim S."/>
            <person name="Choi T."/>
            <person name="Kim D."/>
            <person name="Ryu S."/>
            <person name="Kim W."/>
        </authorList>
    </citation>
    <scope>NUCLEOTIDE SEQUENCE [LARGE SCALE GENOMIC DNA]</scope>
    <source>
        <tissue evidence="2">Muscle</tissue>
    </source>
</reference>
<evidence type="ECO:0000313" key="3">
    <source>
        <dbReference type="Proteomes" id="UP000324222"/>
    </source>
</evidence>
<sequence>MRRGGRAGSGEVTVTFRVLCLSVFVVVVVFVVVGVVVHRVTFSGKSRSRHFYIKLLTEVGIYLYSEERVAPSLSSTQVFSCRRADGAGVVLGRREAWLAGPGVVCRRESVNTSRSSLTWEMTSPGGERCLPQGHPRGLSLTTQPLLHDVPENGSFFRAGIHIFMASGPRWETATLVKRR</sequence>